<reference evidence="1" key="1">
    <citation type="journal article" date="2021" name="Genome Biol. Evol.">
        <title>A High-Quality Reference Genome for a Parasitic Bivalve with Doubly Uniparental Inheritance (Bivalvia: Unionida).</title>
        <authorList>
            <person name="Smith C.H."/>
        </authorList>
    </citation>
    <scope>NUCLEOTIDE SEQUENCE</scope>
    <source>
        <strain evidence="1">CHS0354</strain>
    </source>
</reference>
<name>A0AAE0VV28_9BIVA</name>
<comment type="caution">
    <text evidence="1">The sequence shown here is derived from an EMBL/GenBank/DDBJ whole genome shotgun (WGS) entry which is preliminary data.</text>
</comment>
<dbReference type="Proteomes" id="UP001195483">
    <property type="component" value="Unassembled WGS sequence"/>
</dbReference>
<feature type="non-terminal residue" evidence="1">
    <location>
        <position position="75"/>
    </location>
</feature>
<proteinExistence type="predicted"/>
<evidence type="ECO:0000313" key="2">
    <source>
        <dbReference type="Proteomes" id="UP001195483"/>
    </source>
</evidence>
<sequence length="75" mass="8594">MDSDTFIELLSINVITYKVVAVLTENQIVKFDTLTVIETESMETEKNTRLQSKYPSWHSIRKNRIMTSNAGDIAN</sequence>
<keyword evidence="2" id="KW-1185">Reference proteome</keyword>
<reference evidence="1" key="2">
    <citation type="journal article" date="2021" name="Genome Biol. Evol.">
        <title>Developing a high-quality reference genome for a parasitic bivalve with doubly uniparental inheritance (Bivalvia: Unionida).</title>
        <authorList>
            <person name="Smith C.H."/>
        </authorList>
    </citation>
    <scope>NUCLEOTIDE SEQUENCE</scope>
    <source>
        <strain evidence="1">CHS0354</strain>
        <tissue evidence="1">Mantle</tissue>
    </source>
</reference>
<evidence type="ECO:0000313" key="1">
    <source>
        <dbReference type="EMBL" id="KAK3590282.1"/>
    </source>
</evidence>
<dbReference type="AlphaFoldDB" id="A0AAE0VV28"/>
<organism evidence="1 2">
    <name type="scientific">Potamilus streckersoni</name>
    <dbReference type="NCBI Taxonomy" id="2493646"/>
    <lineage>
        <taxon>Eukaryota</taxon>
        <taxon>Metazoa</taxon>
        <taxon>Spiralia</taxon>
        <taxon>Lophotrochozoa</taxon>
        <taxon>Mollusca</taxon>
        <taxon>Bivalvia</taxon>
        <taxon>Autobranchia</taxon>
        <taxon>Heteroconchia</taxon>
        <taxon>Palaeoheterodonta</taxon>
        <taxon>Unionida</taxon>
        <taxon>Unionoidea</taxon>
        <taxon>Unionidae</taxon>
        <taxon>Ambleminae</taxon>
        <taxon>Lampsilini</taxon>
        <taxon>Potamilus</taxon>
    </lineage>
</organism>
<dbReference type="EMBL" id="JAEAOA010001710">
    <property type="protein sequence ID" value="KAK3590282.1"/>
    <property type="molecule type" value="Genomic_DNA"/>
</dbReference>
<accession>A0AAE0VV28</accession>
<gene>
    <name evidence="1" type="ORF">CHS0354_028597</name>
</gene>
<reference evidence="1" key="3">
    <citation type="submission" date="2023-05" db="EMBL/GenBank/DDBJ databases">
        <authorList>
            <person name="Smith C.H."/>
        </authorList>
    </citation>
    <scope>NUCLEOTIDE SEQUENCE</scope>
    <source>
        <strain evidence="1">CHS0354</strain>
        <tissue evidence="1">Mantle</tissue>
    </source>
</reference>
<protein>
    <submittedName>
        <fullName evidence="1">Uncharacterized protein</fullName>
    </submittedName>
</protein>